<name>A0A851HNV5_9GAMM</name>
<evidence type="ECO:0000313" key="2">
    <source>
        <dbReference type="EMBL" id="NWN90430.1"/>
    </source>
</evidence>
<accession>A0A851HNV5</accession>
<dbReference type="EMBL" id="JABEVQ010000002">
    <property type="protein sequence ID" value="NWN90430.1"/>
    <property type="molecule type" value="Genomic_DNA"/>
</dbReference>
<comment type="caution">
    <text evidence="2">The sequence shown here is derived from an EMBL/GenBank/DDBJ whole genome shotgun (WGS) entry which is preliminary data.</text>
</comment>
<protein>
    <recommendedName>
        <fullName evidence="1">PcRGLX/YetA-like N-terminal RIFT barrel domain-containing protein</fullName>
    </recommendedName>
</protein>
<keyword evidence="3" id="KW-1185">Reference proteome</keyword>
<proteinExistence type="predicted"/>
<evidence type="ECO:0000313" key="3">
    <source>
        <dbReference type="Proteomes" id="UP000536442"/>
    </source>
</evidence>
<feature type="domain" description="PcRGLX/YetA-like N-terminal RIFT barrel" evidence="1">
    <location>
        <begin position="17"/>
        <end position="74"/>
    </location>
</feature>
<dbReference type="Proteomes" id="UP000536442">
    <property type="component" value="Unassembled WGS sequence"/>
</dbReference>
<reference evidence="2 3" key="1">
    <citation type="submission" date="2020-03" db="EMBL/GenBank/DDBJ databases">
        <title>Metagenomic, metatranscriptomic, and metabolomic analyses revealed the key microbes and metabolic features during the fermentation of ganjang, Korean traditional soy sauce.</title>
        <authorList>
            <person name="Chun B.H."/>
            <person name="Jeon C.O."/>
        </authorList>
    </citation>
    <scope>NUCLEOTIDE SEQUENCE [LARGE SCALE GENOMIC DNA]</scope>
    <source>
        <strain evidence="2 3">KG14</strain>
    </source>
</reference>
<gene>
    <name evidence="2" type="ORF">HLV39_02810</name>
</gene>
<dbReference type="Pfam" id="PF19501">
    <property type="entry name" value="PcRGLX_1st"/>
    <property type="match status" value="1"/>
</dbReference>
<evidence type="ECO:0000259" key="1">
    <source>
        <dbReference type="Pfam" id="PF19501"/>
    </source>
</evidence>
<dbReference type="InterPro" id="IPR048329">
    <property type="entry name" value="PcRGLX_1st"/>
</dbReference>
<sequence>MQSVHINLKETAGIERHQEPIRVGVPFKQGSVFQTTAINLKFMGGQPLPLQLTPTSYWPDGSYRWATITTAVSLAAYTSSIVVLQTGKRNQPASSHWNAKTLTVTSGNNTFELFGHALGWQRVSQRTSHTYTTQVEMTTANAEGCDQLLPTVLDKPWQCVEDGPVGTVLTTQGYWKTDSGQEFARFTCTLKFYHGNSTLSVELCAHNPKRARHPGGLWDLGDPGSIHFSSLAVRIGCPDLSCAALMLRPSDDERVYSELPLKLYQNSSGGENWNSRNHVDKNGEVTTQFRGFKITEQNKVTGEGLRASPNLRTITGNDTTDTSIHSVEVAYPLFWQNFPSALEATKSALIAHLFPANKNFQYELQGGEQKTQTIFISYGIATNTLTWTHEPLIPILTAQHYQNAGAFPWFNSEGNDTALDALINNGLYGSNNFFAKREVIDEFGWRNFGDIFADHETLYQSEGEPPFISHYNNQYDPIYGFARQFALTGDKCWFQLMDDLARHVVDIDIYHTNEDRAEYNNGLFWHTDHYLDAQTATHRTFSRLNDSSSTPGQTGGGPAEEHCYSTGLLYHHFLTGNEKSRQAVLDLARWMTALHESQDGFLEQLLAIKKREVPVLKRMIRGEHVSTHRYPFKRGTGNYLNTLMDAWVLDESGPWLTHAETVIRKTIHPADTIEHRNLLDVENRWSYLVLLASLFRYLYLKRQIDREDEHYEYTKVSLLRYTDWMLKNERPFLTDKAQLEFPNDTWVAQDVRKAMLMFQASELDPENSSQYQEKGHKWLEETTTTLQRSKEAQFTRILVILMQNHGPQSLTASSPLPSSGVTPQHNDWVPPVLTWRQLIARIATRALRAILTFRPSRERLWLNTRLDRS</sequence>
<dbReference type="AlphaFoldDB" id="A0A851HNV5"/>
<organism evidence="2 3">
    <name type="scientific">Marinobacter adhaerens</name>
    <dbReference type="NCBI Taxonomy" id="1033846"/>
    <lineage>
        <taxon>Bacteria</taxon>
        <taxon>Pseudomonadati</taxon>
        <taxon>Pseudomonadota</taxon>
        <taxon>Gammaproteobacteria</taxon>
        <taxon>Pseudomonadales</taxon>
        <taxon>Marinobacteraceae</taxon>
        <taxon>Marinobacter</taxon>
    </lineage>
</organism>